<dbReference type="Proteomes" id="UP001296706">
    <property type="component" value="Unassembled WGS sequence"/>
</dbReference>
<dbReference type="PRINTS" id="PR00080">
    <property type="entry name" value="SDRFAMILY"/>
</dbReference>
<comment type="similarity">
    <text evidence="1">Belongs to the short-chain dehydrogenases/reductases (SDR) family.</text>
</comment>
<organism evidence="4 5">
    <name type="scientific">Pseudonocardia xinjiangensis</name>
    <dbReference type="NCBI Taxonomy" id="75289"/>
    <lineage>
        <taxon>Bacteria</taxon>
        <taxon>Bacillati</taxon>
        <taxon>Actinomycetota</taxon>
        <taxon>Actinomycetes</taxon>
        <taxon>Pseudonocardiales</taxon>
        <taxon>Pseudonocardiaceae</taxon>
        <taxon>Pseudonocardia</taxon>
    </lineage>
</organism>
<feature type="domain" description="Ketoreductase" evidence="3">
    <location>
        <begin position="4"/>
        <end position="187"/>
    </location>
</feature>
<dbReference type="PANTHER" id="PTHR43639">
    <property type="entry name" value="OXIDOREDUCTASE, SHORT-CHAIN DEHYDROGENASE/REDUCTASE FAMILY (AFU_ORTHOLOGUE AFUA_5G02870)"/>
    <property type="match status" value="1"/>
</dbReference>
<evidence type="ECO:0000313" key="5">
    <source>
        <dbReference type="Proteomes" id="UP001296706"/>
    </source>
</evidence>
<gene>
    <name evidence="4" type="ORF">HF577_20395</name>
</gene>
<accession>A0ABX1RGD3</accession>
<sequence length="249" mass="25008">MGQKTALITGSTSGIGRATALKLADDGARVVVSGRDAERGREVVEQIRAAGGNAHFVRADLRDARSAAELAAQATAIAEETGGSLDILVNNAGIGAGGPTAGTEEATFDAVLATNLKAPFYLVAHIAPGMAARGRGAIVNVSTLAAERALPGLAVYGASKAALDLLTRSWAAEFGPAGVRVNSVSPGPTRTPGAEAGLGEMLQHLAEQAPLGFVADPEDIAAAIAFLAGDEARFVTGTVLDVSGGRMVV</sequence>
<proteinExistence type="inferred from homology"/>
<comment type="caution">
    <text evidence="4">The sequence shown here is derived from an EMBL/GenBank/DDBJ whole genome shotgun (WGS) entry which is preliminary data.</text>
</comment>
<dbReference type="PANTHER" id="PTHR43639:SF1">
    <property type="entry name" value="SHORT-CHAIN DEHYDROGENASE_REDUCTASE FAMILY PROTEIN"/>
    <property type="match status" value="1"/>
</dbReference>
<reference evidence="4 5" key="1">
    <citation type="submission" date="2020-04" db="EMBL/GenBank/DDBJ databases">
        <authorList>
            <person name="Klaysubun C."/>
            <person name="Duangmal K."/>
            <person name="Lipun K."/>
        </authorList>
    </citation>
    <scope>NUCLEOTIDE SEQUENCE [LARGE SCALE GENOMIC DNA]</scope>
    <source>
        <strain evidence="4 5">JCM 11839</strain>
    </source>
</reference>
<keyword evidence="5" id="KW-1185">Reference proteome</keyword>
<dbReference type="Gene3D" id="3.40.50.720">
    <property type="entry name" value="NAD(P)-binding Rossmann-like Domain"/>
    <property type="match status" value="1"/>
</dbReference>
<dbReference type="InterPro" id="IPR057326">
    <property type="entry name" value="KR_dom"/>
</dbReference>
<dbReference type="NCBIfam" id="NF005559">
    <property type="entry name" value="PRK07231.1"/>
    <property type="match status" value="1"/>
</dbReference>
<dbReference type="CDD" id="cd05233">
    <property type="entry name" value="SDR_c"/>
    <property type="match status" value="1"/>
</dbReference>
<evidence type="ECO:0000313" key="4">
    <source>
        <dbReference type="EMBL" id="NMH79440.1"/>
    </source>
</evidence>
<dbReference type="EMBL" id="JAAXKY010000068">
    <property type="protein sequence ID" value="NMH79440.1"/>
    <property type="molecule type" value="Genomic_DNA"/>
</dbReference>
<evidence type="ECO:0000256" key="1">
    <source>
        <dbReference type="ARBA" id="ARBA00006484"/>
    </source>
</evidence>
<dbReference type="RefSeq" id="WP_169397504.1">
    <property type="nucleotide sequence ID" value="NZ_BAAAJH010000003.1"/>
</dbReference>
<keyword evidence="2" id="KW-0560">Oxidoreductase</keyword>
<protein>
    <submittedName>
        <fullName evidence="4">SDR family oxidoreductase</fullName>
    </submittedName>
</protein>
<name>A0ABX1RGD3_9PSEU</name>
<evidence type="ECO:0000256" key="2">
    <source>
        <dbReference type="ARBA" id="ARBA00023002"/>
    </source>
</evidence>
<dbReference type="PRINTS" id="PR00081">
    <property type="entry name" value="GDHRDH"/>
</dbReference>
<dbReference type="SMART" id="SM00822">
    <property type="entry name" value="PKS_KR"/>
    <property type="match status" value="1"/>
</dbReference>
<dbReference type="InterPro" id="IPR036291">
    <property type="entry name" value="NAD(P)-bd_dom_sf"/>
</dbReference>
<dbReference type="InterPro" id="IPR002347">
    <property type="entry name" value="SDR_fam"/>
</dbReference>
<dbReference type="SUPFAM" id="SSF51735">
    <property type="entry name" value="NAD(P)-binding Rossmann-fold domains"/>
    <property type="match status" value="1"/>
</dbReference>
<evidence type="ECO:0000259" key="3">
    <source>
        <dbReference type="SMART" id="SM00822"/>
    </source>
</evidence>
<dbReference type="Pfam" id="PF13561">
    <property type="entry name" value="adh_short_C2"/>
    <property type="match status" value="1"/>
</dbReference>